<proteinExistence type="predicted"/>
<name>A0A811VE42_CERCA</name>
<dbReference type="AlphaFoldDB" id="A0A811VE42"/>
<dbReference type="Proteomes" id="UP000606786">
    <property type="component" value="Unassembled WGS sequence"/>
</dbReference>
<evidence type="ECO:0000313" key="2">
    <source>
        <dbReference type="Proteomes" id="UP000606786"/>
    </source>
</evidence>
<evidence type="ECO:0000313" key="1">
    <source>
        <dbReference type="EMBL" id="CAD7013517.1"/>
    </source>
</evidence>
<organism evidence="1 2">
    <name type="scientific">Ceratitis capitata</name>
    <name type="common">Mediterranean fruit fly</name>
    <name type="synonym">Tephritis capitata</name>
    <dbReference type="NCBI Taxonomy" id="7213"/>
    <lineage>
        <taxon>Eukaryota</taxon>
        <taxon>Metazoa</taxon>
        <taxon>Ecdysozoa</taxon>
        <taxon>Arthropoda</taxon>
        <taxon>Hexapoda</taxon>
        <taxon>Insecta</taxon>
        <taxon>Pterygota</taxon>
        <taxon>Neoptera</taxon>
        <taxon>Endopterygota</taxon>
        <taxon>Diptera</taxon>
        <taxon>Brachycera</taxon>
        <taxon>Muscomorpha</taxon>
        <taxon>Tephritoidea</taxon>
        <taxon>Tephritidae</taxon>
        <taxon>Ceratitis</taxon>
        <taxon>Ceratitis</taxon>
    </lineage>
</organism>
<comment type="caution">
    <text evidence="1">The sequence shown here is derived from an EMBL/GenBank/DDBJ whole genome shotgun (WGS) entry which is preliminary data.</text>
</comment>
<gene>
    <name evidence="1" type="ORF">CCAP1982_LOCUS21577</name>
</gene>
<sequence length="60" mass="6704">MKFVYFSNKACVVAQSYIDSCHLSRSVVEIVSVAAAANSHNRPTSKLPRLLNLLHMKNEN</sequence>
<keyword evidence="2" id="KW-1185">Reference proteome</keyword>
<accession>A0A811VE42</accession>
<dbReference type="EMBL" id="CAJHJT010000056">
    <property type="protein sequence ID" value="CAD7013517.1"/>
    <property type="molecule type" value="Genomic_DNA"/>
</dbReference>
<reference evidence="1" key="1">
    <citation type="submission" date="2020-11" db="EMBL/GenBank/DDBJ databases">
        <authorList>
            <person name="Whitehead M."/>
        </authorList>
    </citation>
    <scope>NUCLEOTIDE SEQUENCE</scope>
    <source>
        <strain evidence="1">EGII</strain>
    </source>
</reference>
<protein>
    <submittedName>
        <fullName evidence="1">(Mediterranean fruit fly) hypothetical protein</fullName>
    </submittedName>
</protein>